<dbReference type="GO" id="GO:0006744">
    <property type="term" value="P:ubiquinone biosynthetic process"/>
    <property type="evidence" value="ECO:0007669"/>
    <property type="project" value="InterPro"/>
</dbReference>
<dbReference type="Gene3D" id="3.30.1050.10">
    <property type="entry name" value="SCP2 sterol-binding domain"/>
    <property type="match status" value="1"/>
</dbReference>
<keyword evidence="1" id="KW-0175">Coiled coil</keyword>
<feature type="domain" description="SCP2" evidence="2">
    <location>
        <begin position="43"/>
        <end position="134"/>
    </location>
</feature>
<dbReference type="EMBL" id="FLUO01000001">
    <property type="protein sequence ID" value="SBW09387.1"/>
    <property type="molecule type" value="Genomic_DNA"/>
</dbReference>
<dbReference type="AlphaFoldDB" id="A0A212KCM7"/>
<name>A0A212KCM7_9PROT</name>
<evidence type="ECO:0000313" key="3">
    <source>
        <dbReference type="EMBL" id="SBW09387.1"/>
    </source>
</evidence>
<proteinExistence type="predicted"/>
<dbReference type="InterPro" id="IPR038989">
    <property type="entry name" value="UbiJ"/>
</dbReference>
<dbReference type="InterPro" id="IPR036527">
    <property type="entry name" value="SCP2_sterol-bd_dom_sf"/>
</dbReference>
<dbReference type="PANTHER" id="PTHR38693:SF1">
    <property type="entry name" value="UBIQUINONE BIOSYNTHESIS ACCESSORY FACTOR UBIJ"/>
    <property type="match status" value="1"/>
</dbReference>
<protein>
    <submittedName>
        <fullName evidence="3">Lipid carrier protein</fullName>
    </submittedName>
</protein>
<organism evidence="3">
    <name type="scientific">uncultured Alphaproteobacteria bacterium</name>
    <dbReference type="NCBI Taxonomy" id="91750"/>
    <lineage>
        <taxon>Bacteria</taxon>
        <taxon>Pseudomonadati</taxon>
        <taxon>Pseudomonadota</taxon>
        <taxon>Alphaproteobacteria</taxon>
        <taxon>environmental samples</taxon>
    </lineage>
</organism>
<dbReference type="InterPro" id="IPR003033">
    <property type="entry name" value="SCP2_sterol-bd_dom"/>
</dbReference>
<sequence>MSTPPFSPVLVGGLLLRALPPDVVQPIADRLARRVQVRHPGLFERLNPLGPKRFLVDVVDLPWQFLLMIADGEGAVSVLRKGETAEVDATIRAPLKVLFGLLDGSIDGDAMFFTRDLVYEGDTEAVVALRNALDGADIDFLEDVAAGFGPFADPARVVAQKILKAFARAESDMDLIGESLVSPAVRRAEAQQRRIDELEERCARLEKALRRSKTLPT</sequence>
<evidence type="ECO:0000259" key="2">
    <source>
        <dbReference type="Pfam" id="PF02036"/>
    </source>
</evidence>
<dbReference type="PANTHER" id="PTHR38693">
    <property type="entry name" value="UBIQUINONE BIOSYNTHESIS PROTEIN UBIJ"/>
    <property type="match status" value="1"/>
</dbReference>
<dbReference type="Pfam" id="PF02036">
    <property type="entry name" value="SCP2"/>
    <property type="match status" value="1"/>
</dbReference>
<dbReference type="SUPFAM" id="SSF55718">
    <property type="entry name" value="SCP-like"/>
    <property type="match status" value="1"/>
</dbReference>
<accession>A0A212KCM7</accession>
<reference evidence="3" key="1">
    <citation type="submission" date="2016-04" db="EMBL/GenBank/DDBJ databases">
        <authorList>
            <person name="Evans L.H."/>
            <person name="Alamgir A."/>
            <person name="Owens N."/>
            <person name="Weber N.D."/>
            <person name="Virtaneva K."/>
            <person name="Barbian K."/>
            <person name="Babar A."/>
            <person name="Rosenke K."/>
        </authorList>
    </citation>
    <scope>NUCLEOTIDE SEQUENCE</scope>
    <source>
        <strain evidence="3">86</strain>
    </source>
</reference>
<evidence type="ECO:0000256" key="1">
    <source>
        <dbReference type="SAM" id="Coils"/>
    </source>
</evidence>
<feature type="coiled-coil region" evidence="1">
    <location>
        <begin position="188"/>
        <end position="215"/>
    </location>
</feature>
<gene>
    <name evidence="3" type="ORF">KL86APRO_12583</name>
</gene>